<keyword evidence="3" id="KW-1185">Reference proteome</keyword>
<gene>
    <name evidence="2" type="ORF">BO99DRAFT_219333</name>
</gene>
<dbReference type="EMBL" id="KZ825168">
    <property type="protein sequence ID" value="PYI16531.1"/>
    <property type="molecule type" value="Genomic_DNA"/>
</dbReference>
<organism evidence="2 3">
    <name type="scientific">Aspergillus violaceofuscus (strain CBS 115571)</name>
    <dbReference type="NCBI Taxonomy" id="1450538"/>
    <lineage>
        <taxon>Eukaryota</taxon>
        <taxon>Fungi</taxon>
        <taxon>Dikarya</taxon>
        <taxon>Ascomycota</taxon>
        <taxon>Pezizomycotina</taxon>
        <taxon>Eurotiomycetes</taxon>
        <taxon>Eurotiomycetidae</taxon>
        <taxon>Eurotiales</taxon>
        <taxon>Aspergillaceae</taxon>
        <taxon>Aspergillus</taxon>
    </lineage>
</organism>
<reference evidence="2 3" key="1">
    <citation type="submission" date="2018-02" db="EMBL/GenBank/DDBJ databases">
        <title>The genomes of Aspergillus section Nigri reveals drivers in fungal speciation.</title>
        <authorList>
            <consortium name="DOE Joint Genome Institute"/>
            <person name="Vesth T.C."/>
            <person name="Nybo J."/>
            <person name="Theobald S."/>
            <person name="Brandl J."/>
            <person name="Frisvad J.C."/>
            <person name="Nielsen K.F."/>
            <person name="Lyhne E.K."/>
            <person name="Kogle M.E."/>
            <person name="Kuo A."/>
            <person name="Riley R."/>
            <person name="Clum A."/>
            <person name="Nolan M."/>
            <person name="Lipzen A."/>
            <person name="Salamov A."/>
            <person name="Henrissat B."/>
            <person name="Wiebenga A."/>
            <person name="De vries R.P."/>
            <person name="Grigoriev I.V."/>
            <person name="Mortensen U.H."/>
            <person name="Andersen M.R."/>
            <person name="Baker S.E."/>
        </authorList>
    </citation>
    <scope>NUCLEOTIDE SEQUENCE [LARGE SCALE GENOMIC DNA]</scope>
    <source>
        <strain evidence="2 3">CBS 115571</strain>
    </source>
</reference>
<evidence type="ECO:0000313" key="3">
    <source>
        <dbReference type="Proteomes" id="UP000249829"/>
    </source>
</evidence>
<proteinExistence type="predicted"/>
<accession>A0A2V5GZA4</accession>
<evidence type="ECO:0000313" key="2">
    <source>
        <dbReference type="EMBL" id="PYI16531.1"/>
    </source>
</evidence>
<name>A0A2V5GZA4_ASPV1</name>
<dbReference type="AlphaFoldDB" id="A0A2V5GZA4"/>
<feature type="region of interest" description="Disordered" evidence="1">
    <location>
        <begin position="1"/>
        <end position="54"/>
    </location>
</feature>
<dbReference type="Proteomes" id="UP000249829">
    <property type="component" value="Unassembled WGS sequence"/>
</dbReference>
<evidence type="ECO:0000256" key="1">
    <source>
        <dbReference type="SAM" id="MobiDB-lite"/>
    </source>
</evidence>
<sequence length="54" mass="5868">MKPAGDAMERRWKGEKKKYRGGEMPIETSSFAAKESDEVLSGPAKTRNGGSLVP</sequence>
<protein>
    <submittedName>
        <fullName evidence="2">Uncharacterized protein</fullName>
    </submittedName>
</protein>